<accession>A0A174L1S6</accession>
<dbReference type="Gene3D" id="2.60.40.1740">
    <property type="entry name" value="hypothetical protein (bacova_03559)"/>
    <property type="match status" value="2"/>
</dbReference>
<sequence>MKQFIYKSLILGSALIAASCSNSAYEFDQLFPQEYHKILYVKYNGKQEMNMNTVETTPVYSINVIKAGSDPSLTAHVKLSVMTQQEVDASYGLLDNIDYRVVPSDTYSMAATELDFQSQEVSKKLDIVFHSDLIYELMQKDKDVKYVLPVRFSSERDSVNSSKNDVMLLLDVKKPVITFKAGEVSAAMVYKQLEVNVGANLKNIQASKWNFTCDMTDAQKDALVEAYNTEHGTSYLPMPSAAYQLEKMTFEEGASTGNLKMNISRTPLANDKSYLLPLKMSDTSQEGFDLDENVCFLKVENPKYGTLDCDRSKWEVVFCNSDEKNAVSEPNGDKGGVGCLFDDDINSYWHANWSGGTNNDDQFPQLFQGGREMPITIVVDMKEPIIVHSIGWTQRQNSDYQDTKKVEYYVSDDEQFKLGGKEDYSPVALNNWTFVMERSYQKDYNATQWQTQSEEVLQKKVKGHLLKVKIVEGYRDRLASGAELYVKQLLAIDGEPIK</sequence>
<evidence type="ECO:0000256" key="1">
    <source>
        <dbReference type="SAM" id="SignalP"/>
    </source>
</evidence>
<dbReference type="PROSITE" id="PS51257">
    <property type="entry name" value="PROKAR_LIPOPROTEIN"/>
    <property type="match status" value="1"/>
</dbReference>
<dbReference type="AlphaFoldDB" id="A0A174L1S6"/>
<name>A0A174L1S6_BACT4</name>
<feature type="domain" description="BT-3987-like N-terminal" evidence="2">
    <location>
        <begin position="193"/>
        <end position="286"/>
    </location>
</feature>
<dbReference type="EMBL" id="CZAP01000003">
    <property type="protein sequence ID" value="CUP15360.1"/>
    <property type="molecule type" value="Genomic_DNA"/>
</dbReference>
<gene>
    <name evidence="3" type="ORF">ERS852511_01281</name>
</gene>
<organism evidence="3 4">
    <name type="scientific">Bacteroides thetaiotaomicron</name>
    <dbReference type="NCBI Taxonomy" id="818"/>
    <lineage>
        <taxon>Bacteria</taxon>
        <taxon>Pseudomonadati</taxon>
        <taxon>Bacteroidota</taxon>
        <taxon>Bacteroidia</taxon>
        <taxon>Bacteroidales</taxon>
        <taxon>Bacteroidaceae</taxon>
        <taxon>Bacteroides</taxon>
    </lineage>
</organism>
<evidence type="ECO:0000313" key="4">
    <source>
        <dbReference type="Proteomes" id="UP000095576"/>
    </source>
</evidence>
<dbReference type="InterPro" id="IPR013728">
    <property type="entry name" value="BT_3987-like_N"/>
</dbReference>
<dbReference type="Proteomes" id="UP000095576">
    <property type="component" value="Unassembled WGS sequence"/>
</dbReference>
<reference evidence="3 4" key="1">
    <citation type="submission" date="2015-09" db="EMBL/GenBank/DDBJ databases">
        <authorList>
            <consortium name="Pathogen Informatics"/>
        </authorList>
    </citation>
    <scope>NUCLEOTIDE SEQUENCE [LARGE SCALE GENOMIC DNA]</scope>
    <source>
        <strain evidence="3 4">2789STDY5834899</strain>
    </source>
</reference>
<proteinExistence type="predicted"/>
<dbReference type="SUPFAM" id="SSF49785">
    <property type="entry name" value="Galactose-binding domain-like"/>
    <property type="match status" value="1"/>
</dbReference>
<evidence type="ECO:0000313" key="3">
    <source>
        <dbReference type="EMBL" id="CUP15360.1"/>
    </source>
</evidence>
<keyword evidence="1" id="KW-0732">Signal</keyword>
<feature type="chain" id="PRO_5008026605" evidence="1">
    <location>
        <begin position="25"/>
        <end position="498"/>
    </location>
</feature>
<dbReference type="Pfam" id="PF08522">
    <property type="entry name" value="BT_3987-like_N"/>
    <property type="match status" value="2"/>
</dbReference>
<protein>
    <submittedName>
        <fullName evidence="3">Chitobiase</fullName>
    </submittedName>
</protein>
<dbReference type="Gene3D" id="2.60.120.260">
    <property type="entry name" value="Galactose-binding domain-like"/>
    <property type="match status" value="1"/>
</dbReference>
<evidence type="ECO:0000259" key="2">
    <source>
        <dbReference type="Pfam" id="PF08522"/>
    </source>
</evidence>
<feature type="domain" description="BT-3987-like N-terminal" evidence="2">
    <location>
        <begin position="39"/>
        <end position="155"/>
    </location>
</feature>
<dbReference type="RefSeq" id="WP_055299036.1">
    <property type="nucleotide sequence ID" value="NZ_CZAP01000003.1"/>
</dbReference>
<feature type="signal peptide" evidence="1">
    <location>
        <begin position="1"/>
        <end position="24"/>
    </location>
</feature>
<dbReference type="InterPro" id="IPR008979">
    <property type="entry name" value="Galactose-bd-like_sf"/>
</dbReference>